<reference evidence="3 5" key="2">
    <citation type="submission" date="2016-08" db="EMBL/GenBank/DDBJ databases">
        <authorList>
            <person name="Varghese N."/>
            <person name="Submissions Spin"/>
        </authorList>
    </citation>
    <scope>NUCLEOTIDE SEQUENCE [LARGE SCALE GENOMIC DNA]</scope>
    <source>
        <strain evidence="3 5">HL-109</strain>
    </source>
</reference>
<organism evidence="2 4">
    <name type="scientific">Saliniramus fredricksonii</name>
    <dbReference type="NCBI Taxonomy" id="1653334"/>
    <lineage>
        <taxon>Bacteria</taxon>
        <taxon>Pseudomonadati</taxon>
        <taxon>Pseudomonadota</taxon>
        <taxon>Alphaproteobacteria</taxon>
        <taxon>Hyphomicrobiales</taxon>
        <taxon>Salinarimonadaceae</taxon>
        <taxon>Saliniramus</taxon>
    </lineage>
</organism>
<accession>A0A0P8BMM4</accession>
<evidence type="ECO:0000313" key="4">
    <source>
        <dbReference type="Proteomes" id="UP000050497"/>
    </source>
</evidence>
<name>A0A0P8BMM4_9HYPH</name>
<dbReference type="Proteomes" id="UP000050497">
    <property type="component" value="Unassembled WGS sequence"/>
</dbReference>
<dbReference type="EMBL" id="LJSX01000012">
    <property type="protein sequence ID" value="KPQ10870.1"/>
    <property type="molecule type" value="Genomic_DNA"/>
</dbReference>
<evidence type="ECO:0000313" key="2">
    <source>
        <dbReference type="EMBL" id="KPQ10870.1"/>
    </source>
</evidence>
<reference evidence="2 4" key="1">
    <citation type="submission" date="2015-09" db="EMBL/GenBank/DDBJ databases">
        <title>Identification and resolution of microdiversity through metagenomic sequencing of parallel consortia.</title>
        <authorList>
            <person name="Nelson W.C."/>
            <person name="Romine M.F."/>
            <person name="Lindemann S.R."/>
        </authorList>
    </citation>
    <scope>NUCLEOTIDE SEQUENCE [LARGE SCALE GENOMIC DNA]</scope>
    <source>
        <strain evidence="2">HL-109</strain>
    </source>
</reference>
<comment type="caution">
    <text evidence="2">The sequence shown here is derived from an EMBL/GenBank/DDBJ whole genome shotgun (WGS) entry which is preliminary data.</text>
</comment>
<feature type="region of interest" description="Disordered" evidence="1">
    <location>
        <begin position="1"/>
        <end position="20"/>
    </location>
</feature>
<sequence length="79" mass="7965">MIAAQMNDPAPIAPAMPDQAPVQIGTIRDLRSDPPAFAPTESTAPGKPGPTLHPGFGPLALPALVAATRVMRGATNKGG</sequence>
<feature type="region of interest" description="Disordered" evidence="1">
    <location>
        <begin position="30"/>
        <end position="55"/>
    </location>
</feature>
<dbReference type="EMBL" id="FMBM01000002">
    <property type="protein sequence ID" value="SCC81096.1"/>
    <property type="molecule type" value="Genomic_DNA"/>
</dbReference>
<evidence type="ECO:0000313" key="5">
    <source>
        <dbReference type="Proteomes" id="UP000182800"/>
    </source>
</evidence>
<evidence type="ECO:0000313" key="3">
    <source>
        <dbReference type="EMBL" id="SCC81096.1"/>
    </source>
</evidence>
<proteinExistence type="predicted"/>
<protein>
    <submittedName>
        <fullName evidence="2">Uncharacterized protein</fullName>
    </submittedName>
</protein>
<dbReference type="STRING" id="1653334.GA0071312_2026"/>
<evidence type="ECO:0000256" key="1">
    <source>
        <dbReference type="SAM" id="MobiDB-lite"/>
    </source>
</evidence>
<gene>
    <name evidence="3" type="ORF">GA0071312_2026</name>
    <name evidence="2" type="ORF">HLUCCO17_09275</name>
</gene>
<dbReference type="Proteomes" id="UP000182800">
    <property type="component" value="Unassembled WGS sequence"/>
</dbReference>
<keyword evidence="5" id="KW-1185">Reference proteome</keyword>
<dbReference type="AlphaFoldDB" id="A0A0P8BMM4"/>